<organism evidence="5 6">
    <name type="scientific">Zunongwangia mangrovi</name>
    <dbReference type="NCBI Taxonomy" id="1334022"/>
    <lineage>
        <taxon>Bacteria</taxon>
        <taxon>Pseudomonadati</taxon>
        <taxon>Bacteroidota</taxon>
        <taxon>Flavobacteriia</taxon>
        <taxon>Flavobacteriales</taxon>
        <taxon>Flavobacteriaceae</taxon>
        <taxon>Zunongwangia</taxon>
    </lineage>
</organism>
<dbReference type="GO" id="GO:0004725">
    <property type="term" value="F:protein tyrosine phosphatase activity"/>
    <property type="evidence" value="ECO:0007669"/>
    <property type="project" value="UniProtKB-EC"/>
</dbReference>
<dbReference type="Gene3D" id="3.20.20.140">
    <property type="entry name" value="Metal-dependent hydrolases"/>
    <property type="match status" value="1"/>
</dbReference>
<name>A0A1I1IAF9_9FLAO</name>
<dbReference type="STRING" id="1334022.SAMN04487907_103364"/>
<dbReference type="EMBL" id="FOKV01000003">
    <property type="protein sequence ID" value="SFC33187.1"/>
    <property type="molecule type" value="Genomic_DNA"/>
</dbReference>
<dbReference type="EC" id="3.1.3.48" evidence="2"/>
<evidence type="ECO:0000313" key="5">
    <source>
        <dbReference type="EMBL" id="SFC33187.1"/>
    </source>
</evidence>
<dbReference type="GO" id="GO:0030145">
    <property type="term" value="F:manganese ion binding"/>
    <property type="evidence" value="ECO:0007669"/>
    <property type="project" value="InterPro"/>
</dbReference>
<evidence type="ECO:0000256" key="3">
    <source>
        <dbReference type="ARBA" id="ARBA00022801"/>
    </source>
</evidence>
<dbReference type="PANTHER" id="PTHR39181:SF1">
    <property type="entry name" value="TYROSINE-PROTEIN PHOSPHATASE YWQE"/>
    <property type="match status" value="1"/>
</dbReference>
<reference evidence="6" key="1">
    <citation type="submission" date="2016-10" db="EMBL/GenBank/DDBJ databases">
        <authorList>
            <person name="Varghese N."/>
            <person name="Submissions S."/>
        </authorList>
    </citation>
    <scope>NUCLEOTIDE SEQUENCE [LARGE SCALE GENOMIC DNA]</scope>
    <source>
        <strain evidence="6">DSM 24499</strain>
    </source>
</reference>
<dbReference type="RefSeq" id="WP_092542220.1">
    <property type="nucleotide sequence ID" value="NZ_FOKV01000003.1"/>
</dbReference>
<evidence type="ECO:0000313" key="6">
    <source>
        <dbReference type="Proteomes" id="UP000199438"/>
    </source>
</evidence>
<dbReference type="PIRSF" id="PIRSF016557">
    <property type="entry name" value="Caps_synth_CpsB"/>
    <property type="match status" value="1"/>
</dbReference>
<dbReference type="PANTHER" id="PTHR39181">
    <property type="entry name" value="TYROSINE-PROTEIN PHOSPHATASE YWQE"/>
    <property type="match status" value="1"/>
</dbReference>
<gene>
    <name evidence="5" type="ORF">SAMN04487907_103364</name>
</gene>
<dbReference type="OrthoDB" id="9788539at2"/>
<protein>
    <recommendedName>
        <fullName evidence="2">protein-tyrosine-phosphatase</fullName>
        <ecNumber evidence="2">3.1.3.48</ecNumber>
    </recommendedName>
</protein>
<dbReference type="InterPro" id="IPR016195">
    <property type="entry name" value="Pol/histidinol_Pase-like"/>
</dbReference>
<evidence type="ECO:0000256" key="1">
    <source>
        <dbReference type="ARBA" id="ARBA00005750"/>
    </source>
</evidence>
<evidence type="ECO:0000256" key="2">
    <source>
        <dbReference type="ARBA" id="ARBA00013064"/>
    </source>
</evidence>
<dbReference type="Proteomes" id="UP000199438">
    <property type="component" value="Unassembled WGS sequence"/>
</dbReference>
<dbReference type="InterPro" id="IPR016667">
    <property type="entry name" value="Caps_polysacc_synth_CpsB/CapC"/>
</dbReference>
<sequence length="243" mass="28170">MFSFFAKKYFFVDLLEGFTDFHNHILPGIDDGSPDVETSLQLINKFGEFGVTNFVHTPHVMNDYYPNTPEIINNALAKLQAAQPANIKNSAAAEYMMDQSLMDKLDDEKLLKISGNFSLVEMSFLQPPINLKEIIFKLQNKGHVLILAHPERYGFFHDSKMRKYYDLKSRGCYFQLNMLSLTSHYGEGIQKMAFKLLENQMIDYISSDTHRMEHLEKLQNIKLKSKEIELLKPIVEKSKELFT</sequence>
<dbReference type="SUPFAM" id="SSF89550">
    <property type="entry name" value="PHP domain-like"/>
    <property type="match status" value="1"/>
</dbReference>
<dbReference type="AlphaFoldDB" id="A0A1I1IAF9"/>
<evidence type="ECO:0000256" key="4">
    <source>
        <dbReference type="ARBA" id="ARBA00051722"/>
    </source>
</evidence>
<keyword evidence="3" id="KW-0378">Hydrolase</keyword>
<comment type="similarity">
    <text evidence="1">Belongs to the metallo-dependent hydrolases superfamily. CpsB/CapC family.</text>
</comment>
<dbReference type="Pfam" id="PF19567">
    <property type="entry name" value="CpsB_CapC"/>
    <property type="match status" value="1"/>
</dbReference>
<proteinExistence type="inferred from homology"/>
<keyword evidence="6" id="KW-1185">Reference proteome</keyword>
<accession>A0A1I1IAF9</accession>
<comment type="catalytic activity">
    <reaction evidence="4">
        <text>O-phospho-L-tyrosyl-[protein] + H2O = L-tyrosyl-[protein] + phosphate</text>
        <dbReference type="Rhea" id="RHEA:10684"/>
        <dbReference type="Rhea" id="RHEA-COMP:10136"/>
        <dbReference type="Rhea" id="RHEA-COMP:20101"/>
        <dbReference type="ChEBI" id="CHEBI:15377"/>
        <dbReference type="ChEBI" id="CHEBI:43474"/>
        <dbReference type="ChEBI" id="CHEBI:46858"/>
        <dbReference type="ChEBI" id="CHEBI:61978"/>
        <dbReference type="EC" id="3.1.3.48"/>
    </reaction>
</comment>